<accession>A0AAX2ZG18</accession>
<name>A0AAX2ZG18_9FIRM</name>
<dbReference type="Proteomes" id="UP001198983">
    <property type="component" value="Chromosome"/>
</dbReference>
<organism evidence="2 3">
    <name type="scientific">Terrisporobacter hibernicus</name>
    <dbReference type="NCBI Taxonomy" id="2813371"/>
    <lineage>
        <taxon>Bacteria</taxon>
        <taxon>Bacillati</taxon>
        <taxon>Bacillota</taxon>
        <taxon>Clostridia</taxon>
        <taxon>Peptostreptococcales</taxon>
        <taxon>Peptostreptococcaceae</taxon>
        <taxon>Terrisporobacter</taxon>
    </lineage>
</organism>
<evidence type="ECO:0000256" key="1">
    <source>
        <dbReference type="SAM" id="Phobius"/>
    </source>
</evidence>
<keyword evidence="1" id="KW-0472">Membrane</keyword>
<keyword evidence="1" id="KW-0812">Transmembrane</keyword>
<evidence type="ECO:0000313" key="2">
    <source>
        <dbReference type="EMBL" id="UEL47307.1"/>
    </source>
</evidence>
<proteinExistence type="predicted"/>
<feature type="transmembrane region" description="Helical" evidence="1">
    <location>
        <begin position="7"/>
        <end position="25"/>
    </location>
</feature>
<dbReference type="EMBL" id="CP081135">
    <property type="protein sequence ID" value="UEL47307.1"/>
    <property type="molecule type" value="Genomic_DNA"/>
</dbReference>
<protein>
    <submittedName>
        <fullName evidence="2">Uncharacterized protein</fullName>
    </submittedName>
</protein>
<evidence type="ECO:0000313" key="3">
    <source>
        <dbReference type="Proteomes" id="UP001198983"/>
    </source>
</evidence>
<sequence length="116" mass="13437">MKKKTKYKIAIPIVLVGGLLFYIFLTPIGALRFAVLRQAFASYETTLKGREDLLLLSINLKVDYKSCRRPPEAVIEGDQTVYELKDYPLEPLTLMPWDSWVITKHGIFYWGDYFSV</sequence>
<dbReference type="AlphaFoldDB" id="A0AAX2ZG18"/>
<reference evidence="2 3" key="1">
    <citation type="journal article" date="2023" name="Int. J. Syst. Evol. Microbiol.">
        <title>Terrisporobacter hibernicus sp. nov., isolated from bovine faeces in Northern Ireland.</title>
        <authorList>
            <person name="Mitchell M."/>
            <person name="Nguyen S.V."/>
            <person name="Connor M."/>
            <person name="Fairley D.J."/>
            <person name="Donoghue O."/>
            <person name="Marshall H."/>
            <person name="Koolman L."/>
            <person name="McMullan G."/>
            <person name="Schaffer K.E."/>
            <person name="McGrath J.W."/>
            <person name="Fanning S."/>
        </authorList>
    </citation>
    <scope>NUCLEOTIDE SEQUENCE [LARGE SCALE GENOMIC DNA]</scope>
    <source>
        <strain evidence="2 3">MCA3</strain>
    </source>
</reference>
<keyword evidence="3" id="KW-1185">Reference proteome</keyword>
<dbReference type="RefSeq" id="WP_228415765.1">
    <property type="nucleotide sequence ID" value="NZ_CP081135.1"/>
</dbReference>
<gene>
    <name evidence="2" type="ORF">JW646_16995</name>
</gene>
<keyword evidence="1" id="KW-1133">Transmembrane helix</keyword>
<dbReference type="KEGG" id="tem:JW646_16995"/>